<accession>A0A8H5CLH6</accession>
<evidence type="ECO:0000313" key="4">
    <source>
        <dbReference type="Proteomes" id="UP000559256"/>
    </source>
</evidence>
<comment type="caution">
    <text evidence="3">The sequence shown here is derived from an EMBL/GenBank/DDBJ whole genome shotgun (WGS) entry which is preliminary data.</text>
</comment>
<feature type="compositionally biased region" description="Polar residues" evidence="1">
    <location>
        <begin position="242"/>
        <end position="251"/>
    </location>
</feature>
<keyword evidence="4" id="KW-1185">Reference proteome</keyword>
<dbReference type="GO" id="GO:0000127">
    <property type="term" value="C:transcription factor TFIIIC complex"/>
    <property type="evidence" value="ECO:0007669"/>
    <property type="project" value="TreeGrafter"/>
</dbReference>
<dbReference type="GO" id="GO:0006383">
    <property type="term" value="P:transcription by RNA polymerase III"/>
    <property type="evidence" value="ECO:0007669"/>
    <property type="project" value="InterPro"/>
</dbReference>
<evidence type="ECO:0000259" key="2">
    <source>
        <dbReference type="Pfam" id="PF10419"/>
    </source>
</evidence>
<dbReference type="Pfam" id="PF10419">
    <property type="entry name" value="TFIIIC_sub6"/>
    <property type="match status" value="1"/>
</dbReference>
<dbReference type="OrthoDB" id="1877767at2759"/>
<gene>
    <name evidence="3" type="ORF">D9758_012123</name>
</gene>
<dbReference type="Proteomes" id="UP000559256">
    <property type="component" value="Unassembled WGS sequence"/>
</dbReference>
<dbReference type="EMBL" id="JAACJM010000131">
    <property type="protein sequence ID" value="KAF5343925.1"/>
    <property type="molecule type" value="Genomic_DNA"/>
</dbReference>
<reference evidence="3 4" key="1">
    <citation type="journal article" date="2020" name="ISME J.">
        <title>Uncovering the hidden diversity of litter-decomposition mechanisms in mushroom-forming fungi.</title>
        <authorList>
            <person name="Floudas D."/>
            <person name="Bentzer J."/>
            <person name="Ahren D."/>
            <person name="Johansson T."/>
            <person name="Persson P."/>
            <person name="Tunlid A."/>
        </authorList>
    </citation>
    <scope>NUCLEOTIDE SEQUENCE [LARGE SCALE GENOMIC DNA]</scope>
    <source>
        <strain evidence="3 4">CBS 291.85</strain>
    </source>
</reference>
<dbReference type="InterPro" id="IPR042771">
    <property type="entry name" value="GTF3C6-like"/>
</dbReference>
<protein>
    <recommendedName>
        <fullName evidence="2">Transcription factor TFIIIC triple barrel domain-containing protein</fullName>
    </recommendedName>
</protein>
<feature type="compositionally biased region" description="Polar residues" evidence="1">
    <location>
        <begin position="10"/>
        <end position="38"/>
    </location>
</feature>
<feature type="region of interest" description="Disordered" evidence="1">
    <location>
        <begin position="234"/>
        <end position="343"/>
    </location>
</feature>
<dbReference type="PANTHER" id="PTHR21860:SF2">
    <property type="entry name" value="GENERAL TRANSCRIPTION FACTOR 3C POLYPEPTIDE 6"/>
    <property type="match status" value="1"/>
</dbReference>
<dbReference type="InterPro" id="IPR019481">
    <property type="entry name" value="TFIIIC_triple_barrel"/>
</dbReference>
<dbReference type="AlphaFoldDB" id="A0A8H5CLH6"/>
<name>A0A8H5CLH6_9AGAR</name>
<sequence>MAQPEPQPVPSTSGLPSVSPQLSSIDPSLTSQTGSQLPSLPASDVPFDQIPAEVVVNEIPTTQEPFVVQPQPQPAPPQANGQNGHPFDPSGLPTTGFAASNMTSPVTPTVSGWNHTVSTDDRTKTTLVPGYKHVEEFGPNEEYEDEEEVIYMTFDLGNIEPTLIPSSKEYRVIGLDTPNPFLQLSGTILKGRHESLLGTELLFTEVKDDEDPSKRHLSFVSTNEQRVHFKEVTLVPKRPGASSLTSGHNNNGAASTAKGKGKAKEGSVEGSTTGEASDIGMLNRMTGKDQPAKRTRRASTKGKEKEKATPRRSSRKSKGKQKQVEAEDEDGEEHYDAMDVDQE</sequence>
<proteinExistence type="predicted"/>
<feature type="compositionally biased region" description="Acidic residues" evidence="1">
    <location>
        <begin position="326"/>
        <end position="343"/>
    </location>
</feature>
<evidence type="ECO:0000313" key="3">
    <source>
        <dbReference type="EMBL" id="KAF5343925.1"/>
    </source>
</evidence>
<evidence type="ECO:0000256" key="1">
    <source>
        <dbReference type="SAM" id="MobiDB-lite"/>
    </source>
</evidence>
<feature type="compositionally biased region" description="Basic residues" evidence="1">
    <location>
        <begin position="310"/>
        <end position="321"/>
    </location>
</feature>
<dbReference type="Gene3D" id="2.60.40.4370">
    <property type="match status" value="1"/>
</dbReference>
<dbReference type="PANTHER" id="PTHR21860">
    <property type="entry name" value="TRANSCRIPTION INITIATION FACTOR IIIC TFIIIC , POLYPEPTIDE 6-RELATED"/>
    <property type="match status" value="1"/>
</dbReference>
<organism evidence="3 4">
    <name type="scientific">Tetrapyrgos nigripes</name>
    <dbReference type="NCBI Taxonomy" id="182062"/>
    <lineage>
        <taxon>Eukaryota</taxon>
        <taxon>Fungi</taxon>
        <taxon>Dikarya</taxon>
        <taxon>Basidiomycota</taxon>
        <taxon>Agaricomycotina</taxon>
        <taxon>Agaricomycetes</taxon>
        <taxon>Agaricomycetidae</taxon>
        <taxon>Agaricales</taxon>
        <taxon>Marasmiineae</taxon>
        <taxon>Marasmiaceae</taxon>
        <taxon>Tetrapyrgos</taxon>
    </lineage>
</organism>
<feature type="domain" description="Transcription factor TFIIIC triple barrel" evidence="2">
    <location>
        <begin position="145"/>
        <end position="234"/>
    </location>
</feature>
<feature type="region of interest" description="Disordered" evidence="1">
    <location>
        <begin position="1"/>
        <end position="98"/>
    </location>
</feature>